<dbReference type="RefSeq" id="WP_127016432.1">
    <property type="nucleotide sequence ID" value="NZ_CP016379.1"/>
</dbReference>
<evidence type="ECO:0000313" key="3">
    <source>
        <dbReference type="EMBL" id="AZR73099.1"/>
    </source>
</evidence>
<proteinExistence type="predicted"/>
<dbReference type="Pfam" id="PF01361">
    <property type="entry name" value="Tautomerase"/>
    <property type="match status" value="1"/>
</dbReference>
<evidence type="ECO:0000259" key="2">
    <source>
        <dbReference type="Pfam" id="PF01361"/>
    </source>
</evidence>
<dbReference type="Proteomes" id="UP000267250">
    <property type="component" value="Chromosome"/>
</dbReference>
<keyword evidence="1" id="KW-0413">Isomerase</keyword>
<accession>A0A3Q9HQ07</accession>
<keyword evidence="4" id="KW-1185">Reference proteome</keyword>
<gene>
    <name evidence="3" type="ORF">BBF96_06700</name>
</gene>
<dbReference type="AlphaFoldDB" id="A0A3Q9HQ07"/>
<dbReference type="KEGG" id="aft:BBF96_06700"/>
<dbReference type="OrthoDB" id="9804803at2"/>
<dbReference type="Gene3D" id="3.30.429.10">
    <property type="entry name" value="Macrophage Migration Inhibitory Factor"/>
    <property type="match status" value="1"/>
</dbReference>
<dbReference type="NCBIfam" id="NF041920">
    <property type="entry name" value="DmpI"/>
    <property type="match status" value="1"/>
</dbReference>
<dbReference type="GO" id="GO:0016853">
    <property type="term" value="F:isomerase activity"/>
    <property type="evidence" value="ECO:0007669"/>
    <property type="project" value="UniProtKB-KW"/>
</dbReference>
<sequence length="67" mass="7408">MPIIIIEGPKIDKDKKSRLVKELTKKASEIFDLPEQTITILIKENNSDNVGIGGNLLSDITSNKSNQ</sequence>
<reference evidence="3 4" key="1">
    <citation type="submission" date="2016-07" db="EMBL/GenBank/DDBJ databases">
        <title>Genome and transcriptome analysis of iron-reducing fermentative bacteria Anoxybacter fermentans.</title>
        <authorList>
            <person name="Zeng X."/>
            <person name="Shao Z."/>
        </authorList>
    </citation>
    <scope>NUCLEOTIDE SEQUENCE [LARGE SCALE GENOMIC DNA]</scope>
    <source>
        <strain evidence="3 4">DY22613</strain>
    </source>
</reference>
<feature type="domain" description="4-oxalocrotonate tautomerase-like" evidence="2">
    <location>
        <begin position="2"/>
        <end position="59"/>
    </location>
</feature>
<evidence type="ECO:0000256" key="1">
    <source>
        <dbReference type="ARBA" id="ARBA00023235"/>
    </source>
</evidence>
<protein>
    <submittedName>
        <fullName evidence="3">4-oxalocrotonate tautomerase</fullName>
    </submittedName>
</protein>
<evidence type="ECO:0000313" key="4">
    <source>
        <dbReference type="Proteomes" id="UP000267250"/>
    </source>
</evidence>
<dbReference type="EMBL" id="CP016379">
    <property type="protein sequence ID" value="AZR73099.1"/>
    <property type="molecule type" value="Genomic_DNA"/>
</dbReference>
<dbReference type="InterPro" id="IPR014347">
    <property type="entry name" value="Tautomerase/MIF_sf"/>
</dbReference>
<organism evidence="3 4">
    <name type="scientific">Anoxybacter fermentans</name>
    <dbReference type="NCBI Taxonomy" id="1323375"/>
    <lineage>
        <taxon>Bacteria</taxon>
        <taxon>Bacillati</taxon>
        <taxon>Bacillota</taxon>
        <taxon>Clostridia</taxon>
        <taxon>Halanaerobiales</taxon>
        <taxon>Anoxybacter</taxon>
    </lineage>
</organism>
<name>A0A3Q9HQ07_9FIRM</name>
<dbReference type="InterPro" id="IPR004370">
    <property type="entry name" value="4-OT-like_dom"/>
</dbReference>
<dbReference type="SUPFAM" id="SSF55331">
    <property type="entry name" value="Tautomerase/MIF"/>
    <property type="match status" value="1"/>
</dbReference>